<sequence>MATYMFENYNIAIIEYESYQNLIIRVQSISYLEIMKKKITGSISKEINNIKKLKLFLLNRNRLTGSLAEELGGLPNLENNLDRREIHINTIA</sequence>
<evidence type="ECO:0000313" key="2">
    <source>
        <dbReference type="Proteomes" id="UP000316621"/>
    </source>
</evidence>
<name>A0A4Y7IX56_PAPSO</name>
<dbReference type="Gramene" id="RZC52302">
    <property type="protein sequence ID" value="RZC52302"/>
    <property type="gene ID" value="C5167_020724"/>
</dbReference>
<dbReference type="Proteomes" id="UP000316621">
    <property type="component" value="Chromosome 2"/>
</dbReference>
<keyword evidence="2" id="KW-1185">Reference proteome</keyword>
<dbReference type="Gene3D" id="3.80.10.10">
    <property type="entry name" value="Ribonuclease Inhibitor"/>
    <property type="match status" value="1"/>
</dbReference>
<reference evidence="1 2" key="1">
    <citation type="journal article" date="2018" name="Science">
        <title>The opium poppy genome and morphinan production.</title>
        <authorList>
            <person name="Guo L."/>
            <person name="Winzer T."/>
            <person name="Yang X."/>
            <person name="Li Y."/>
            <person name="Ning Z."/>
            <person name="He Z."/>
            <person name="Teodor R."/>
            <person name="Lu Y."/>
            <person name="Bowser T.A."/>
            <person name="Graham I.A."/>
            <person name="Ye K."/>
        </authorList>
    </citation>
    <scope>NUCLEOTIDE SEQUENCE [LARGE SCALE GENOMIC DNA]</scope>
    <source>
        <strain evidence="2">cv. HN1</strain>
        <tissue evidence="1">Leaves</tissue>
    </source>
</reference>
<dbReference type="AlphaFoldDB" id="A0A4Y7IX56"/>
<organism evidence="1 2">
    <name type="scientific">Papaver somniferum</name>
    <name type="common">Opium poppy</name>
    <dbReference type="NCBI Taxonomy" id="3469"/>
    <lineage>
        <taxon>Eukaryota</taxon>
        <taxon>Viridiplantae</taxon>
        <taxon>Streptophyta</taxon>
        <taxon>Embryophyta</taxon>
        <taxon>Tracheophyta</taxon>
        <taxon>Spermatophyta</taxon>
        <taxon>Magnoliopsida</taxon>
        <taxon>Ranunculales</taxon>
        <taxon>Papaveraceae</taxon>
        <taxon>Papaveroideae</taxon>
        <taxon>Papaver</taxon>
    </lineage>
</organism>
<dbReference type="SUPFAM" id="SSF52058">
    <property type="entry name" value="L domain-like"/>
    <property type="match status" value="1"/>
</dbReference>
<dbReference type="EMBL" id="CM010716">
    <property type="protein sequence ID" value="RZC52302.1"/>
    <property type="molecule type" value="Genomic_DNA"/>
</dbReference>
<dbReference type="InterPro" id="IPR032675">
    <property type="entry name" value="LRR_dom_sf"/>
</dbReference>
<protein>
    <submittedName>
        <fullName evidence="1">Uncharacterized protein</fullName>
    </submittedName>
</protein>
<evidence type="ECO:0000313" key="1">
    <source>
        <dbReference type="EMBL" id="RZC52302.1"/>
    </source>
</evidence>
<proteinExistence type="predicted"/>
<gene>
    <name evidence="1" type="ORF">C5167_020724</name>
</gene>
<accession>A0A4Y7IX56</accession>